<feature type="domain" description="CKK" evidence="3">
    <location>
        <begin position="66"/>
        <end position="200"/>
    </location>
</feature>
<dbReference type="Gene3D" id="3.10.20.360">
    <property type="entry name" value="CKK domain"/>
    <property type="match status" value="1"/>
</dbReference>
<evidence type="ECO:0000313" key="4">
    <source>
        <dbReference type="EMBL" id="KAG7161770.1"/>
    </source>
</evidence>
<dbReference type="PANTHER" id="PTHR21595">
    <property type="entry name" value="PATRONIN"/>
    <property type="match status" value="1"/>
</dbReference>
<evidence type="ECO:0000256" key="2">
    <source>
        <dbReference type="SAM" id="MobiDB-lite"/>
    </source>
</evidence>
<keyword evidence="1" id="KW-0493">Microtubule</keyword>
<dbReference type="SUPFAM" id="SSF50346">
    <property type="entry name" value="PRC-barrel domain"/>
    <property type="match status" value="1"/>
</dbReference>
<dbReference type="PROSITE" id="PS51508">
    <property type="entry name" value="CKK"/>
    <property type="match status" value="1"/>
</dbReference>
<dbReference type="AlphaFoldDB" id="A0A8J5JTZ7"/>
<evidence type="ECO:0000256" key="1">
    <source>
        <dbReference type="PROSITE-ProRule" id="PRU00841"/>
    </source>
</evidence>
<dbReference type="InterPro" id="IPR011033">
    <property type="entry name" value="PRC_barrel-like_sf"/>
</dbReference>
<dbReference type="EMBL" id="JAHLQT010028808">
    <property type="protein sequence ID" value="KAG7161770.1"/>
    <property type="molecule type" value="Genomic_DNA"/>
</dbReference>
<dbReference type="GO" id="GO:0031122">
    <property type="term" value="P:cytoplasmic microtubule organization"/>
    <property type="evidence" value="ECO:0007669"/>
    <property type="project" value="TreeGrafter"/>
</dbReference>
<comment type="caution">
    <text evidence="4">The sequence shown here is derived from an EMBL/GenBank/DDBJ whole genome shotgun (WGS) entry which is preliminary data.</text>
</comment>
<dbReference type="PANTHER" id="PTHR21595:SF0">
    <property type="entry name" value="PATRONIN"/>
    <property type="match status" value="1"/>
</dbReference>
<feature type="compositionally biased region" description="Low complexity" evidence="2">
    <location>
        <begin position="25"/>
        <end position="37"/>
    </location>
</feature>
<organism evidence="4 5">
    <name type="scientific">Homarus americanus</name>
    <name type="common">American lobster</name>
    <dbReference type="NCBI Taxonomy" id="6706"/>
    <lineage>
        <taxon>Eukaryota</taxon>
        <taxon>Metazoa</taxon>
        <taxon>Ecdysozoa</taxon>
        <taxon>Arthropoda</taxon>
        <taxon>Crustacea</taxon>
        <taxon>Multicrustacea</taxon>
        <taxon>Malacostraca</taxon>
        <taxon>Eumalacostraca</taxon>
        <taxon>Eucarida</taxon>
        <taxon>Decapoda</taxon>
        <taxon>Pleocyemata</taxon>
        <taxon>Astacidea</taxon>
        <taxon>Nephropoidea</taxon>
        <taxon>Nephropidae</taxon>
        <taxon>Homarus</taxon>
    </lineage>
</organism>
<name>A0A8J5JTZ7_HOMAM</name>
<evidence type="ECO:0000313" key="5">
    <source>
        <dbReference type="Proteomes" id="UP000747542"/>
    </source>
</evidence>
<keyword evidence="5" id="KW-1185">Reference proteome</keyword>
<dbReference type="GO" id="GO:0007026">
    <property type="term" value="P:negative regulation of microtubule depolymerization"/>
    <property type="evidence" value="ECO:0007669"/>
    <property type="project" value="TreeGrafter"/>
</dbReference>
<dbReference type="Proteomes" id="UP000747542">
    <property type="component" value="Unassembled WGS sequence"/>
</dbReference>
<dbReference type="InterPro" id="IPR032940">
    <property type="entry name" value="CAMSAP"/>
</dbReference>
<dbReference type="InterPro" id="IPR038209">
    <property type="entry name" value="CKK_dom_sf"/>
</dbReference>
<protein>
    <submittedName>
        <fullName evidence="4">Patronin-like 2</fullName>
    </submittedName>
</protein>
<comment type="domain">
    <text evidence="1">The CKK domain binds microtubules.</text>
</comment>
<dbReference type="SMART" id="SM01051">
    <property type="entry name" value="CAMSAP_CKK"/>
    <property type="match status" value="1"/>
</dbReference>
<evidence type="ECO:0000259" key="3">
    <source>
        <dbReference type="PROSITE" id="PS51508"/>
    </source>
</evidence>
<dbReference type="FunFam" id="3.10.20.360:FF:000002">
    <property type="entry name" value="Patronin, isoform M"/>
    <property type="match status" value="1"/>
</dbReference>
<dbReference type="InterPro" id="IPR014797">
    <property type="entry name" value="CKK_CAMSAP"/>
</dbReference>
<feature type="region of interest" description="Disordered" evidence="2">
    <location>
        <begin position="1"/>
        <end position="37"/>
    </location>
</feature>
<dbReference type="GO" id="GO:0005516">
    <property type="term" value="F:calmodulin binding"/>
    <property type="evidence" value="ECO:0007669"/>
    <property type="project" value="InterPro"/>
</dbReference>
<dbReference type="GO" id="GO:0036449">
    <property type="term" value="C:microtubule minus-end"/>
    <property type="evidence" value="ECO:0007669"/>
    <property type="project" value="TreeGrafter"/>
</dbReference>
<dbReference type="Pfam" id="PF08683">
    <property type="entry name" value="CAMSAP_CKK"/>
    <property type="match status" value="1"/>
</dbReference>
<gene>
    <name evidence="4" type="ORF">Hamer_G007415</name>
</gene>
<accession>A0A8J5JTZ7</accession>
<dbReference type="GO" id="GO:0051011">
    <property type="term" value="F:microtubule minus-end binding"/>
    <property type="evidence" value="ECO:0007669"/>
    <property type="project" value="TreeGrafter"/>
</dbReference>
<proteinExistence type="inferred from homology"/>
<reference evidence="4" key="1">
    <citation type="journal article" date="2021" name="Sci. Adv.">
        <title>The American lobster genome reveals insights on longevity, neural, and immune adaptations.</title>
        <authorList>
            <person name="Polinski J.M."/>
            <person name="Zimin A.V."/>
            <person name="Clark K.F."/>
            <person name="Kohn A.B."/>
            <person name="Sadowski N."/>
            <person name="Timp W."/>
            <person name="Ptitsyn A."/>
            <person name="Khanna P."/>
            <person name="Romanova D.Y."/>
            <person name="Williams P."/>
            <person name="Greenwood S.J."/>
            <person name="Moroz L.L."/>
            <person name="Walt D.R."/>
            <person name="Bodnar A.G."/>
        </authorList>
    </citation>
    <scope>NUCLEOTIDE SEQUENCE</scope>
    <source>
        <strain evidence="4">GMGI-L3</strain>
    </source>
</reference>
<sequence>MSEDSGLGRATPPRRAPSPGMARHLPSPSGPGSLPPGLFCKRRQGGFDDAASDISSTASSTMDYFGPKLFKQPTAKSNRTIILNAVEYCVFPGMVNQTAKHRVLEEIARSESKHFLVLFRDVGCQFRAIYSFNPDTEEVCKLYGTGPKQVNDRMFDKFFKYNSGGKCFSQIHTKHLTVTIDAFTIHNSLWQGKRVNLPSKKDMTLVI</sequence>
<comment type="similarity">
    <text evidence="1">Belongs to the CAMSAP1 family.</text>
</comment>